<dbReference type="Pfam" id="PF02518">
    <property type="entry name" value="HATPase_c"/>
    <property type="match status" value="1"/>
</dbReference>
<dbReference type="InterPro" id="IPR003594">
    <property type="entry name" value="HATPase_dom"/>
</dbReference>
<feature type="domain" description="Histidine kinase/HSP90-like ATPase" evidence="6">
    <location>
        <begin position="368"/>
        <end position="458"/>
    </location>
</feature>
<evidence type="ECO:0000313" key="8">
    <source>
        <dbReference type="EMBL" id="GAA1700856.1"/>
    </source>
</evidence>
<feature type="transmembrane region" description="Helical" evidence="5">
    <location>
        <begin position="142"/>
        <end position="163"/>
    </location>
</feature>
<evidence type="ECO:0008006" key="10">
    <source>
        <dbReference type="Google" id="ProtNLM"/>
    </source>
</evidence>
<dbReference type="RefSeq" id="WP_246586169.1">
    <property type="nucleotide sequence ID" value="NZ_BAAALR010000053.1"/>
</dbReference>
<evidence type="ECO:0000256" key="1">
    <source>
        <dbReference type="ARBA" id="ARBA00022679"/>
    </source>
</evidence>
<dbReference type="Pfam" id="PF07730">
    <property type="entry name" value="HisKA_3"/>
    <property type="match status" value="1"/>
</dbReference>
<dbReference type="PANTHER" id="PTHR24421">
    <property type="entry name" value="NITRATE/NITRITE SENSOR PROTEIN NARX-RELATED"/>
    <property type="match status" value="1"/>
</dbReference>
<comment type="caution">
    <text evidence="8">The sequence shown here is derived from an EMBL/GenBank/DDBJ whole genome shotgun (WGS) entry which is preliminary data.</text>
</comment>
<proteinExistence type="predicted"/>
<protein>
    <recommendedName>
        <fullName evidence="10">Histidine kinase</fullName>
    </recommendedName>
</protein>
<evidence type="ECO:0000256" key="2">
    <source>
        <dbReference type="ARBA" id="ARBA00022777"/>
    </source>
</evidence>
<reference evidence="8 9" key="1">
    <citation type="journal article" date="2019" name="Int. J. Syst. Evol. Microbiol.">
        <title>The Global Catalogue of Microorganisms (GCM) 10K type strain sequencing project: providing services to taxonomists for standard genome sequencing and annotation.</title>
        <authorList>
            <consortium name="The Broad Institute Genomics Platform"/>
            <consortium name="The Broad Institute Genome Sequencing Center for Infectious Disease"/>
            <person name="Wu L."/>
            <person name="Ma J."/>
        </authorList>
    </citation>
    <scope>NUCLEOTIDE SEQUENCE [LARGE SCALE GENOMIC DNA]</scope>
    <source>
        <strain evidence="8 9">JCM 13244</strain>
    </source>
</reference>
<feature type="transmembrane region" description="Helical" evidence="5">
    <location>
        <begin position="109"/>
        <end position="130"/>
    </location>
</feature>
<evidence type="ECO:0000259" key="6">
    <source>
        <dbReference type="Pfam" id="PF02518"/>
    </source>
</evidence>
<dbReference type="Gene3D" id="3.30.565.10">
    <property type="entry name" value="Histidine kinase-like ATPase, C-terminal domain"/>
    <property type="match status" value="1"/>
</dbReference>
<dbReference type="InterPro" id="IPR011712">
    <property type="entry name" value="Sig_transdc_His_kin_sub3_dim/P"/>
</dbReference>
<evidence type="ECO:0000256" key="5">
    <source>
        <dbReference type="SAM" id="Phobius"/>
    </source>
</evidence>
<feature type="transmembrane region" description="Helical" evidence="5">
    <location>
        <begin position="78"/>
        <end position="97"/>
    </location>
</feature>
<name>A0ABN2I9D5_9ACTN</name>
<keyword evidence="2" id="KW-0418">Kinase</keyword>
<feature type="transmembrane region" description="Helical" evidence="5">
    <location>
        <begin position="222"/>
        <end position="241"/>
    </location>
</feature>
<keyword evidence="1" id="KW-0808">Transferase</keyword>
<feature type="region of interest" description="Disordered" evidence="4">
    <location>
        <begin position="1"/>
        <end position="28"/>
    </location>
</feature>
<dbReference type="Gene3D" id="1.20.5.1930">
    <property type="match status" value="1"/>
</dbReference>
<keyword evidence="5" id="KW-0812">Transmembrane</keyword>
<evidence type="ECO:0000256" key="3">
    <source>
        <dbReference type="ARBA" id="ARBA00023012"/>
    </source>
</evidence>
<dbReference type="EMBL" id="BAAALR010000053">
    <property type="protein sequence ID" value="GAA1700856.1"/>
    <property type="molecule type" value="Genomic_DNA"/>
</dbReference>
<keyword evidence="5" id="KW-1133">Transmembrane helix</keyword>
<evidence type="ECO:0000256" key="4">
    <source>
        <dbReference type="SAM" id="MobiDB-lite"/>
    </source>
</evidence>
<dbReference type="InterPro" id="IPR036890">
    <property type="entry name" value="HATPase_C_sf"/>
</dbReference>
<dbReference type="SUPFAM" id="SSF55874">
    <property type="entry name" value="ATPase domain of HSP90 chaperone/DNA topoisomerase II/histidine kinase"/>
    <property type="match status" value="1"/>
</dbReference>
<sequence length="462" mass="48759">MAEPEVMEPAVAEPEVMEPAVAEPEVAEPVMTAPVMTGPEVSEPEESRPAVTGRGNLSVETWVERFGGPDGPERYHRYTLGTLAFFAAAEAGLWAFWIKTSDAGTLGSAVVAAVGAVHVGAQLLLSRAALRRYLGAGPRPVGLVALYVAATAAMAAVGCALLVTGRIGARDLVSYLIWLMMFYAGPPMLALPRRAGVAVVGAVPVATLGVAVASGLSGDPLALTVGGVLLMVPFMATAMRVTGWSVRLIEELAKARATQARLAVAEERLRFGRDLHDVLGRNLAVVALKSELAVQLARRGREEAVAQMEEVQHIAQESQREIRAVVRGYRTADLLAELAGARSVLEAAGIDCRIENGPAARLPAQTQAALGWVVREGTTNMLRHAQGASRCEVSVRATISGWVALVMENDGADTAPRTGTGTGSGLPGLRERLAEVDGTLTTERRSDGSFRLTARIPWKTPE</sequence>
<accession>A0ABN2I9D5</accession>
<feature type="transmembrane region" description="Helical" evidence="5">
    <location>
        <begin position="198"/>
        <end position="216"/>
    </location>
</feature>
<evidence type="ECO:0000313" key="9">
    <source>
        <dbReference type="Proteomes" id="UP001499947"/>
    </source>
</evidence>
<keyword evidence="3" id="KW-0902">Two-component regulatory system</keyword>
<dbReference type="PANTHER" id="PTHR24421:SF63">
    <property type="entry name" value="SENSOR HISTIDINE KINASE DESK"/>
    <property type="match status" value="1"/>
</dbReference>
<evidence type="ECO:0000259" key="7">
    <source>
        <dbReference type="Pfam" id="PF07730"/>
    </source>
</evidence>
<organism evidence="8 9">
    <name type="scientific">Streptomyces yatensis</name>
    <dbReference type="NCBI Taxonomy" id="155177"/>
    <lineage>
        <taxon>Bacteria</taxon>
        <taxon>Bacillati</taxon>
        <taxon>Actinomycetota</taxon>
        <taxon>Actinomycetes</taxon>
        <taxon>Kitasatosporales</taxon>
        <taxon>Streptomycetaceae</taxon>
        <taxon>Streptomyces</taxon>
        <taxon>Streptomyces violaceusniger group</taxon>
    </lineage>
</organism>
<dbReference type="Proteomes" id="UP001499947">
    <property type="component" value="Unassembled WGS sequence"/>
</dbReference>
<keyword evidence="9" id="KW-1185">Reference proteome</keyword>
<gene>
    <name evidence="8" type="ORF">GCM10009680_47140</name>
</gene>
<dbReference type="InterPro" id="IPR050482">
    <property type="entry name" value="Sensor_HK_TwoCompSys"/>
</dbReference>
<keyword evidence="5" id="KW-0472">Membrane</keyword>
<feature type="domain" description="Signal transduction histidine kinase subgroup 3 dimerisation and phosphoacceptor" evidence="7">
    <location>
        <begin position="267"/>
        <end position="334"/>
    </location>
</feature>
<feature type="transmembrane region" description="Helical" evidence="5">
    <location>
        <begin position="175"/>
        <end position="191"/>
    </location>
</feature>
<dbReference type="CDD" id="cd16917">
    <property type="entry name" value="HATPase_UhpB-NarQ-NarX-like"/>
    <property type="match status" value="1"/>
</dbReference>